<evidence type="ECO:0000313" key="1">
    <source>
        <dbReference type="EMBL" id="KAE8131741.1"/>
    </source>
</evidence>
<name>A0A5N6SDJ0_ASPPS</name>
<dbReference type="Proteomes" id="UP000325672">
    <property type="component" value="Unassembled WGS sequence"/>
</dbReference>
<reference evidence="1 2" key="1">
    <citation type="submission" date="2019-04" db="EMBL/GenBank/DDBJ databases">
        <title>Friends and foes A comparative genomics study of 23 Aspergillus species from section Flavi.</title>
        <authorList>
            <consortium name="DOE Joint Genome Institute"/>
            <person name="Kjaerbolling I."/>
            <person name="Vesth T."/>
            <person name="Frisvad J.C."/>
            <person name="Nybo J.L."/>
            <person name="Theobald S."/>
            <person name="Kildgaard S."/>
            <person name="Isbrandt T."/>
            <person name="Kuo A."/>
            <person name="Sato A."/>
            <person name="Lyhne E.K."/>
            <person name="Kogle M.E."/>
            <person name="Wiebenga A."/>
            <person name="Kun R.S."/>
            <person name="Lubbers R.J."/>
            <person name="Makela M.R."/>
            <person name="Barry K."/>
            <person name="Chovatia M."/>
            <person name="Clum A."/>
            <person name="Daum C."/>
            <person name="Haridas S."/>
            <person name="He G."/>
            <person name="LaButti K."/>
            <person name="Lipzen A."/>
            <person name="Mondo S."/>
            <person name="Riley R."/>
            <person name="Salamov A."/>
            <person name="Simmons B.A."/>
            <person name="Magnuson J.K."/>
            <person name="Henrissat B."/>
            <person name="Mortensen U.H."/>
            <person name="Larsen T.O."/>
            <person name="Devries R.P."/>
            <person name="Grigoriev I.V."/>
            <person name="Machida M."/>
            <person name="Baker S.E."/>
            <person name="Andersen M.R."/>
        </authorList>
    </citation>
    <scope>NUCLEOTIDE SEQUENCE [LARGE SCALE GENOMIC DNA]</scope>
    <source>
        <strain evidence="1 2">CBS 117625</strain>
    </source>
</reference>
<dbReference type="GeneID" id="43640401"/>
<gene>
    <name evidence="1" type="ORF">BDV38DRAFT_263513</name>
</gene>
<dbReference type="RefSeq" id="XP_031907804.1">
    <property type="nucleotide sequence ID" value="XM_032056191.1"/>
</dbReference>
<proteinExistence type="predicted"/>
<dbReference type="EMBL" id="ML743650">
    <property type="protein sequence ID" value="KAE8131741.1"/>
    <property type="molecule type" value="Genomic_DNA"/>
</dbReference>
<dbReference type="AlphaFoldDB" id="A0A5N6SDJ0"/>
<evidence type="ECO:0000313" key="2">
    <source>
        <dbReference type="Proteomes" id="UP000325672"/>
    </source>
</evidence>
<keyword evidence="2" id="KW-1185">Reference proteome</keyword>
<accession>A0A5N6SDJ0</accession>
<protein>
    <submittedName>
        <fullName evidence="1">Uncharacterized protein</fullName>
    </submittedName>
</protein>
<sequence length="96" mass="10985">MDSPPRQTTRLPTHHCIRCLSANHGMARPMDMIKDPLAQIQNQFRFPTRLIIVQTGGFMTMPINLWELPLTLDENSLSILILSIGKPLLKDHRIDI</sequence>
<dbReference type="OrthoDB" id="10306834at2759"/>
<organism evidence="1 2">
    <name type="scientific">Aspergillus pseudotamarii</name>
    <dbReference type="NCBI Taxonomy" id="132259"/>
    <lineage>
        <taxon>Eukaryota</taxon>
        <taxon>Fungi</taxon>
        <taxon>Dikarya</taxon>
        <taxon>Ascomycota</taxon>
        <taxon>Pezizomycotina</taxon>
        <taxon>Eurotiomycetes</taxon>
        <taxon>Eurotiomycetidae</taxon>
        <taxon>Eurotiales</taxon>
        <taxon>Aspergillaceae</taxon>
        <taxon>Aspergillus</taxon>
        <taxon>Aspergillus subgen. Circumdati</taxon>
    </lineage>
</organism>